<dbReference type="InterPro" id="IPR015424">
    <property type="entry name" value="PyrdxlP-dep_Trfase"/>
</dbReference>
<comment type="similarity">
    <text evidence="5">Belongs to the class-II pyridoxal-phosphate-dependent aminotransferase family. MalY/PatB cystathionine beta-lyase subfamily.</text>
</comment>
<dbReference type="SUPFAM" id="SSF53383">
    <property type="entry name" value="PLP-dependent transferases"/>
    <property type="match status" value="1"/>
</dbReference>
<name>A0A3E4LV67_9FIRM</name>
<evidence type="ECO:0000256" key="1">
    <source>
        <dbReference type="ARBA" id="ARBA00001933"/>
    </source>
</evidence>
<evidence type="ECO:0000313" key="8">
    <source>
        <dbReference type="Proteomes" id="UP000260793"/>
    </source>
</evidence>
<dbReference type="AlphaFoldDB" id="A0A3E4LV67"/>
<sequence length="394" mass="45333">MSERNLNFEQGVDRKGTRCLKYDFAVQRGRSADILPLWVADMDFKTSSYIQDALLRQAEHGVYGYTETDETYFDAVRSWMERRHGWKIEPEWLLKTPGVVFALAMAVKAYTEPGDYVLIQEPVYYPFREVIESNDREVANNVLYQDENGSYKIDFEDFERQIVEKRIRLFLLCSPHNPVSRVWTREELEKLGDICKKHGVIVVSDEIHADFVFEEKHQVFADLKPEYKDFTVICTSPGKTFNIAGLQASNILIPNEALREAFAKQITAAGYSQISAPGIEAVIAAYAQGEEWYQEMKKYVGENITFLHEWMEEHIPQIKVTRTEGTYLVWMDFRGLGIAEENLKDFVENRAGLWLDGGKMFGESGSGFQRINVACPRKTLEKALTQLETAVKNL</sequence>
<evidence type="ECO:0000256" key="5">
    <source>
        <dbReference type="ARBA" id="ARBA00037974"/>
    </source>
</evidence>
<gene>
    <name evidence="7" type="ORF">DXD17_04655</name>
</gene>
<dbReference type="EC" id="4.4.1.13" evidence="2"/>
<reference evidence="7 8" key="1">
    <citation type="submission" date="2018-08" db="EMBL/GenBank/DDBJ databases">
        <title>A genome reference for cultivated species of the human gut microbiota.</title>
        <authorList>
            <person name="Zou Y."/>
            <person name="Xue W."/>
            <person name="Luo G."/>
        </authorList>
    </citation>
    <scope>NUCLEOTIDE SEQUENCE [LARGE SCALE GENOMIC DNA]</scope>
    <source>
        <strain evidence="7 8">TF11-7</strain>
    </source>
</reference>
<protein>
    <recommendedName>
        <fullName evidence="2">cysteine-S-conjugate beta-lyase</fullName>
        <ecNumber evidence="2">4.4.1.13</ecNumber>
    </recommendedName>
</protein>
<dbReference type="InterPro" id="IPR015421">
    <property type="entry name" value="PyrdxlP-dep_Trfase_major"/>
</dbReference>
<evidence type="ECO:0000256" key="4">
    <source>
        <dbReference type="ARBA" id="ARBA00023239"/>
    </source>
</evidence>
<keyword evidence="7" id="KW-0808">Transferase</keyword>
<dbReference type="NCBIfam" id="TIGR04350">
    <property type="entry name" value="C_S_lyase_PatB"/>
    <property type="match status" value="1"/>
</dbReference>
<dbReference type="PANTHER" id="PTHR43525:SF1">
    <property type="entry name" value="PROTEIN MALY"/>
    <property type="match status" value="1"/>
</dbReference>
<dbReference type="GO" id="GO:0008483">
    <property type="term" value="F:transaminase activity"/>
    <property type="evidence" value="ECO:0007669"/>
    <property type="project" value="UniProtKB-KW"/>
</dbReference>
<dbReference type="InterPro" id="IPR051798">
    <property type="entry name" value="Class-II_PLP-Dep_Aminotrans"/>
</dbReference>
<keyword evidence="4" id="KW-0456">Lyase</keyword>
<feature type="domain" description="Aminotransferase class I/classII large" evidence="6">
    <location>
        <begin position="53"/>
        <end position="386"/>
    </location>
</feature>
<evidence type="ECO:0000313" key="7">
    <source>
        <dbReference type="EMBL" id="RGK41327.1"/>
    </source>
</evidence>
<dbReference type="GO" id="GO:0030170">
    <property type="term" value="F:pyridoxal phosphate binding"/>
    <property type="evidence" value="ECO:0007669"/>
    <property type="project" value="InterPro"/>
</dbReference>
<dbReference type="Proteomes" id="UP000260793">
    <property type="component" value="Unassembled WGS sequence"/>
</dbReference>
<comment type="caution">
    <text evidence="7">The sequence shown here is derived from an EMBL/GenBank/DDBJ whole genome shotgun (WGS) entry which is preliminary data.</text>
</comment>
<dbReference type="Gene3D" id="3.90.1150.10">
    <property type="entry name" value="Aspartate Aminotransferase, domain 1"/>
    <property type="match status" value="1"/>
</dbReference>
<organism evidence="7 8">
    <name type="scientific">[Ruminococcus] lactaris</name>
    <dbReference type="NCBI Taxonomy" id="46228"/>
    <lineage>
        <taxon>Bacteria</taxon>
        <taxon>Bacillati</taxon>
        <taxon>Bacillota</taxon>
        <taxon>Clostridia</taxon>
        <taxon>Lachnospirales</taxon>
        <taxon>Lachnospiraceae</taxon>
        <taxon>Mediterraneibacter</taxon>
    </lineage>
</organism>
<proteinExistence type="inferred from homology"/>
<dbReference type="Gene3D" id="3.40.640.10">
    <property type="entry name" value="Type I PLP-dependent aspartate aminotransferase-like (Major domain)"/>
    <property type="match status" value="1"/>
</dbReference>
<dbReference type="PANTHER" id="PTHR43525">
    <property type="entry name" value="PROTEIN MALY"/>
    <property type="match status" value="1"/>
</dbReference>
<dbReference type="RefSeq" id="WP_117687864.1">
    <property type="nucleotide sequence ID" value="NZ_DXNI01000079.1"/>
</dbReference>
<dbReference type="GO" id="GO:0047804">
    <property type="term" value="F:cysteine-S-conjugate beta-lyase activity"/>
    <property type="evidence" value="ECO:0007669"/>
    <property type="project" value="UniProtKB-EC"/>
</dbReference>
<keyword evidence="3" id="KW-0663">Pyridoxal phosphate</keyword>
<evidence type="ECO:0000259" key="6">
    <source>
        <dbReference type="Pfam" id="PF00155"/>
    </source>
</evidence>
<accession>A0A3E4LV67</accession>
<dbReference type="Pfam" id="PF00155">
    <property type="entry name" value="Aminotran_1_2"/>
    <property type="match status" value="1"/>
</dbReference>
<dbReference type="EMBL" id="QSQN01000009">
    <property type="protein sequence ID" value="RGK41327.1"/>
    <property type="molecule type" value="Genomic_DNA"/>
</dbReference>
<evidence type="ECO:0000256" key="3">
    <source>
        <dbReference type="ARBA" id="ARBA00022898"/>
    </source>
</evidence>
<evidence type="ECO:0000256" key="2">
    <source>
        <dbReference type="ARBA" id="ARBA00012224"/>
    </source>
</evidence>
<dbReference type="InterPro" id="IPR015422">
    <property type="entry name" value="PyrdxlP-dep_Trfase_small"/>
</dbReference>
<dbReference type="InterPro" id="IPR004839">
    <property type="entry name" value="Aminotransferase_I/II_large"/>
</dbReference>
<dbReference type="CDD" id="cd00609">
    <property type="entry name" value="AAT_like"/>
    <property type="match status" value="1"/>
</dbReference>
<keyword evidence="7" id="KW-0032">Aminotransferase</keyword>
<comment type="cofactor">
    <cofactor evidence="1">
        <name>pyridoxal 5'-phosphate</name>
        <dbReference type="ChEBI" id="CHEBI:597326"/>
    </cofactor>
</comment>
<dbReference type="InterPro" id="IPR027619">
    <property type="entry name" value="C-S_lyase_PatB-like"/>
</dbReference>